<evidence type="ECO:0000313" key="1">
    <source>
        <dbReference type="EMBL" id="KAH7678149.1"/>
    </source>
</evidence>
<dbReference type="EC" id="1.1.1.236" evidence="1"/>
<gene>
    <name evidence="1" type="ORF">IHE45_07G131400</name>
</gene>
<comment type="caution">
    <text evidence="1">The sequence shown here is derived from an EMBL/GenBank/DDBJ whole genome shotgun (WGS) entry which is preliminary data.</text>
</comment>
<accession>A0ACB7VUR7</accession>
<dbReference type="EC" id="1.1.1.206" evidence="1"/>
<organism evidence="1 2">
    <name type="scientific">Dioscorea alata</name>
    <name type="common">Purple yam</name>
    <dbReference type="NCBI Taxonomy" id="55571"/>
    <lineage>
        <taxon>Eukaryota</taxon>
        <taxon>Viridiplantae</taxon>
        <taxon>Streptophyta</taxon>
        <taxon>Embryophyta</taxon>
        <taxon>Tracheophyta</taxon>
        <taxon>Spermatophyta</taxon>
        <taxon>Magnoliopsida</taxon>
        <taxon>Liliopsida</taxon>
        <taxon>Dioscoreales</taxon>
        <taxon>Dioscoreaceae</taxon>
        <taxon>Dioscorea</taxon>
    </lineage>
</organism>
<reference evidence="2" key="1">
    <citation type="journal article" date="2022" name="Nat. Commun.">
        <title>Chromosome evolution and the genetic basis of agronomically important traits in greater yam.</title>
        <authorList>
            <person name="Bredeson J.V."/>
            <person name="Lyons J.B."/>
            <person name="Oniyinde I.O."/>
            <person name="Okereke N.R."/>
            <person name="Kolade O."/>
            <person name="Nnabue I."/>
            <person name="Nwadili C.O."/>
            <person name="Hribova E."/>
            <person name="Parker M."/>
            <person name="Nwogha J."/>
            <person name="Shu S."/>
            <person name="Carlson J."/>
            <person name="Kariba R."/>
            <person name="Muthemba S."/>
            <person name="Knop K."/>
            <person name="Barton G.J."/>
            <person name="Sherwood A.V."/>
            <person name="Lopez-Montes A."/>
            <person name="Asiedu R."/>
            <person name="Jamnadass R."/>
            <person name="Muchugi A."/>
            <person name="Goodstein D."/>
            <person name="Egesi C.N."/>
            <person name="Featherston J."/>
            <person name="Asfaw A."/>
            <person name="Simpson G.G."/>
            <person name="Dolezel J."/>
            <person name="Hendre P.S."/>
            <person name="Van Deynze A."/>
            <person name="Kumar P.L."/>
            <person name="Obidiegwu J.E."/>
            <person name="Bhattacharjee R."/>
            <person name="Rokhsar D.S."/>
        </authorList>
    </citation>
    <scope>NUCLEOTIDE SEQUENCE [LARGE SCALE GENOMIC DNA]</scope>
    <source>
        <strain evidence="2">cv. TDa95/00328</strain>
    </source>
</reference>
<dbReference type="EMBL" id="CM037017">
    <property type="protein sequence ID" value="KAH7678149.1"/>
    <property type="molecule type" value="Genomic_DNA"/>
</dbReference>
<sequence>MNLNVDAFYIIISLVLNLYLGRELLINENTKGKIRRRRRRRRRKRKRKPTRTFMEIESDLKKSSSPVTSMDQRWSLNGTTALVTGGTKGIGHAIVEELAKFGAIVHTCARNETELNECLKQWEDKNFKVTGSVCDVSSSVQRKKLMEDVSSVFQGKLHILINNAGTGIVKPTAECTAEDYSHIMATNFESALHVSQLAHPLLKASSSGNIVFISTIGTFIVYQGGAIYSASKGAMNQITKHLACEWAKDNIRVNGVAPSVIKTPLIENLFGDDSDLLMKEASRVPLGRLGEPEEVASVVAFLCLPAASYVTGQIICIDGGRAQIS</sequence>
<keyword evidence="2" id="KW-1185">Reference proteome</keyword>
<protein>
    <submittedName>
        <fullName evidence="1">Short-chain dehydrogenase/reductase SDR protein</fullName>
        <ecNumber evidence="1">1.1.1.206</ecNumber>
        <ecNumber evidence="1">1.1.1.236</ecNumber>
    </submittedName>
</protein>
<keyword evidence="1" id="KW-0560">Oxidoreductase</keyword>
<dbReference type="Proteomes" id="UP000827976">
    <property type="component" value="Chromosome 7"/>
</dbReference>
<name>A0ACB7VUR7_DIOAL</name>
<evidence type="ECO:0000313" key="2">
    <source>
        <dbReference type="Proteomes" id="UP000827976"/>
    </source>
</evidence>
<proteinExistence type="predicted"/>